<evidence type="ECO:0000256" key="2">
    <source>
        <dbReference type="ARBA" id="ARBA00010136"/>
    </source>
</evidence>
<dbReference type="GO" id="GO:0008270">
    <property type="term" value="F:zinc ion binding"/>
    <property type="evidence" value="ECO:0007669"/>
    <property type="project" value="UniProtKB-UniRule"/>
</dbReference>
<comment type="catalytic activity">
    <reaction evidence="1">
        <text>Release of an N-terminal amino acid, Xaa-|-Yaa- from a peptide, amide or arylamide. Xaa is preferably Ala, but may be most amino acids including Pro (slow action). When a terminal hydrophobic residue is followed by a prolyl residue, the two may be released as an intact Xaa-Pro dipeptide.</text>
        <dbReference type="EC" id="3.4.11.2"/>
    </reaction>
</comment>
<dbReference type="SUPFAM" id="SSF55486">
    <property type="entry name" value="Metalloproteases ('zincins'), catalytic domain"/>
    <property type="match status" value="1"/>
</dbReference>
<evidence type="ECO:0000256" key="11">
    <source>
        <dbReference type="PIRSR" id="PIRSR634016-4"/>
    </source>
</evidence>
<dbReference type="FunFam" id="2.60.40.1730:FF:000002">
    <property type="entry name" value="Aminopeptidase"/>
    <property type="match status" value="1"/>
</dbReference>
<dbReference type="Gene3D" id="2.60.40.1910">
    <property type="match status" value="1"/>
</dbReference>
<dbReference type="AlphaFoldDB" id="A0A837IA46"/>
<dbReference type="GO" id="GO:0043171">
    <property type="term" value="P:peptide catabolic process"/>
    <property type="evidence" value="ECO:0007669"/>
    <property type="project" value="TreeGrafter"/>
</dbReference>
<feature type="active site" description="Proton acceptor" evidence="9">
    <location>
        <position position="305"/>
    </location>
</feature>
<comment type="caution">
    <text evidence="16">The sequence shown here is derived from an EMBL/GenBank/DDBJ whole genome shotgun (WGS) entry which is preliminary data.</text>
</comment>
<dbReference type="Gene3D" id="1.25.50.20">
    <property type="match status" value="1"/>
</dbReference>
<dbReference type="InterPro" id="IPR034016">
    <property type="entry name" value="M1_APN-typ"/>
</dbReference>
<evidence type="ECO:0000313" key="16">
    <source>
        <dbReference type="EMBL" id="KKT36822.1"/>
    </source>
</evidence>
<reference evidence="16 17" key="1">
    <citation type="journal article" date="2015" name="Nature">
        <title>rRNA introns, odd ribosomes, and small enigmatic genomes across a large radiation of phyla.</title>
        <authorList>
            <person name="Brown C.T."/>
            <person name="Hug L.A."/>
            <person name="Thomas B.C."/>
            <person name="Sharon I."/>
            <person name="Castelle C.J."/>
            <person name="Singh A."/>
            <person name="Wilkins M.J."/>
            <person name="Williams K.H."/>
            <person name="Banfield J.F."/>
        </authorList>
    </citation>
    <scope>NUCLEOTIDE SEQUENCE [LARGE SCALE GENOMIC DNA]</scope>
</reference>
<dbReference type="GO" id="GO:0042277">
    <property type="term" value="F:peptide binding"/>
    <property type="evidence" value="ECO:0007669"/>
    <property type="project" value="TreeGrafter"/>
</dbReference>
<dbReference type="EMBL" id="LCHP01000004">
    <property type="protein sequence ID" value="KKT36822.1"/>
    <property type="molecule type" value="Genomic_DNA"/>
</dbReference>
<feature type="binding site" evidence="10">
    <location>
        <position position="327"/>
    </location>
    <ligand>
        <name>Zn(2+)</name>
        <dbReference type="ChEBI" id="CHEBI:29105"/>
        <note>catalytic</note>
    </ligand>
</feature>
<dbReference type="GO" id="GO:0006508">
    <property type="term" value="P:proteolysis"/>
    <property type="evidence" value="ECO:0007669"/>
    <property type="project" value="UniProtKB-KW"/>
</dbReference>
<gene>
    <name evidence="16" type="ORF">UW25_C0004G0150</name>
</gene>
<dbReference type="InterPro" id="IPR042097">
    <property type="entry name" value="Aminopeptidase_N-like_N_sf"/>
</dbReference>
<evidence type="ECO:0000256" key="4">
    <source>
        <dbReference type="ARBA" id="ARBA00022670"/>
    </source>
</evidence>
<dbReference type="PANTHER" id="PTHR11533:SF174">
    <property type="entry name" value="PUROMYCIN-SENSITIVE AMINOPEPTIDASE-RELATED"/>
    <property type="match status" value="1"/>
</dbReference>
<dbReference type="Proteomes" id="UP000033815">
    <property type="component" value="Unassembled WGS sequence"/>
</dbReference>
<evidence type="ECO:0000259" key="13">
    <source>
        <dbReference type="Pfam" id="PF01433"/>
    </source>
</evidence>
<protein>
    <recommendedName>
        <fullName evidence="12">Aminopeptidase</fullName>
        <ecNumber evidence="12">3.4.11.-</ecNumber>
    </recommendedName>
</protein>
<dbReference type="EC" id="3.4.11.-" evidence="12"/>
<dbReference type="PRINTS" id="PR00756">
    <property type="entry name" value="ALADIPTASE"/>
</dbReference>
<dbReference type="GO" id="GO:0016020">
    <property type="term" value="C:membrane"/>
    <property type="evidence" value="ECO:0007669"/>
    <property type="project" value="TreeGrafter"/>
</dbReference>
<dbReference type="Pfam" id="PF01433">
    <property type="entry name" value="Peptidase_M1"/>
    <property type="match status" value="1"/>
</dbReference>
<dbReference type="Pfam" id="PF11838">
    <property type="entry name" value="ERAP1_C"/>
    <property type="match status" value="1"/>
</dbReference>
<dbReference type="InterPro" id="IPR001930">
    <property type="entry name" value="Peptidase_M1"/>
</dbReference>
<dbReference type="GO" id="GO:0005737">
    <property type="term" value="C:cytoplasm"/>
    <property type="evidence" value="ECO:0007669"/>
    <property type="project" value="TreeGrafter"/>
</dbReference>
<accession>A0A837IA46</accession>
<dbReference type="GO" id="GO:0005615">
    <property type="term" value="C:extracellular space"/>
    <property type="evidence" value="ECO:0007669"/>
    <property type="project" value="TreeGrafter"/>
</dbReference>
<dbReference type="PANTHER" id="PTHR11533">
    <property type="entry name" value="PROTEASE M1 ZINC METALLOPROTEASE"/>
    <property type="match status" value="1"/>
</dbReference>
<keyword evidence="3 12" id="KW-0031">Aminopeptidase</keyword>
<evidence type="ECO:0000313" key="17">
    <source>
        <dbReference type="Proteomes" id="UP000033815"/>
    </source>
</evidence>
<evidence type="ECO:0000256" key="5">
    <source>
        <dbReference type="ARBA" id="ARBA00022723"/>
    </source>
</evidence>
<keyword evidence="5 10" id="KW-0479">Metal-binding</keyword>
<dbReference type="InterPro" id="IPR050344">
    <property type="entry name" value="Peptidase_M1_aminopeptidases"/>
</dbReference>
<feature type="domain" description="ERAP1-like C-terminal" evidence="14">
    <location>
        <begin position="524"/>
        <end position="836"/>
    </location>
</feature>
<feature type="domain" description="Aminopeptidase N-like N-terminal" evidence="15">
    <location>
        <begin position="15"/>
        <end position="197"/>
    </location>
</feature>
<sequence length="856" mass="97171">MKKPAKNVRLASHIKPERYELLLKPDLDAFVFEGEETITLSLDKKVKEITLHSVDLDVETAVVLQNKVKTFASKISYDKKSETAIFEFPKSLYIGKAKLTLVFKGILNDKMHGFYRSRYEVAGKEYYMATTQFEATDARRAFPCFDEPAIKAIFDIKLIVPKKSTSISNTMPTSIREHSAGYQVVEFSPTPRMSTYLVAFIVGDLEYIERKTKEGVLVRVFTTPGKKHQAEFALDCAVKTLSFFTKYFDIPYPMPVLDMVAIPDFASGAMENWGAVTYREEALLIDHENSSAAAKQWVAVVVAHELSHQWFGNLVTMEWWTHLWLNEGFASYIEYLAVDHIFPDWEMWTEFVSSDLGNALSLDSLKHTHPIEVPVHHPDEISEIFDAVSYSKGASVIRMLAEYLGEKDFRDGLRYYLKKYSYQNTETTDLWGALEKVSKKPVTKMMSAWTGKAGHPVIHVSRADSKLEISQLRFFRSPISKKETKEKTIWQVPVSVIGENQIKKEKFMLDKKSARIKTAFGDGWVKLNAGESSVVRVNYTPALWKLLTVPVSKKILSPVDRLGLVRDSFDLAMSGDLDTPTALDFVSAYKNETNFAVWSELSTGLNTIDNLINGETFALEYEKYCRDIFAPMTKKVGWKKKKVDGHSDILLRSLILANAAKYGDESVVAKSRELFDSIKKGKNPIPADLRGVVYGTVARRGGKDEYKKFLEMYKNATLTEEKNRIGRALGRFSQKELLEKTLAFSLSKEVRSQDTMYYIGNTLANPKGRALAWKFIKKEWPVLLERYGGGKSLSTLVSSLGIFVHESDAADIEKFFRENPAPGASRTVEQVLERIRTKVAWLSRDKKKLAKWISSK</sequence>
<evidence type="ECO:0000256" key="8">
    <source>
        <dbReference type="ARBA" id="ARBA00023049"/>
    </source>
</evidence>
<evidence type="ECO:0000256" key="1">
    <source>
        <dbReference type="ARBA" id="ARBA00000098"/>
    </source>
</evidence>
<evidence type="ECO:0000256" key="12">
    <source>
        <dbReference type="RuleBase" id="RU364040"/>
    </source>
</evidence>
<evidence type="ECO:0000256" key="3">
    <source>
        <dbReference type="ARBA" id="ARBA00022438"/>
    </source>
</evidence>
<evidence type="ECO:0000256" key="9">
    <source>
        <dbReference type="PIRSR" id="PIRSR634016-1"/>
    </source>
</evidence>
<dbReference type="CDD" id="cd09601">
    <property type="entry name" value="M1_APN-Q_like"/>
    <property type="match status" value="1"/>
</dbReference>
<keyword evidence="8 12" id="KW-0482">Metalloprotease</keyword>
<keyword evidence="6 12" id="KW-0378">Hydrolase</keyword>
<dbReference type="Gene3D" id="1.10.390.10">
    <property type="entry name" value="Neutral Protease Domain 2"/>
    <property type="match status" value="1"/>
</dbReference>
<keyword evidence="7 10" id="KW-0862">Zinc</keyword>
<feature type="binding site" evidence="10">
    <location>
        <position position="304"/>
    </location>
    <ligand>
        <name>Zn(2+)</name>
        <dbReference type="ChEBI" id="CHEBI:29105"/>
        <note>catalytic</note>
    </ligand>
</feature>
<dbReference type="InterPro" id="IPR014782">
    <property type="entry name" value="Peptidase_M1_dom"/>
</dbReference>
<feature type="binding site" evidence="10">
    <location>
        <position position="308"/>
    </location>
    <ligand>
        <name>Zn(2+)</name>
        <dbReference type="ChEBI" id="CHEBI:29105"/>
        <note>catalytic</note>
    </ligand>
</feature>
<evidence type="ECO:0000259" key="14">
    <source>
        <dbReference type="Pfam" id="PF11838"/>
    </source>
</evidence>
<dbReference type="Pfam" id="PF17900">
    <property type="entry name" value="Peptidase_M1_N"/>
    <property type="match status" value="1"/>
</dbReference>
<evidence type="ECO:0000256" key="7">
    <source>
        <dbReference type="ARBA" id="ARBA00022833"/>
    </source>
</evidence>
<evidence type="ECO:0000256" key="10">
    <source>
        <dbReference type="PIRSR" id="PIRSR634016-3"/>
    </source>
</evidence>
<dbReference type="InterPro" id="IPR024571">
    <property type="entry name" value="ERAP1-like_C_dom"/>
</dbReference>
<dbReference type="SUPFAM" id="SSF63737">
    <property type="entry name" value="Leukotriene A4 hydrolase N-terminal domain"/>
    <property type="match status" value="1"/>
</dbReference>
<dbReference type="FunFam" id="1.25.50.20:FF:000002">
    <property type="entry name" value="Aminopeptidase"/>
    <property type="match status" value="1"/>
</dbReference>
<keyword evidence="4 12" id="KW-0645">Protease</keyword>
<organism evidence="16 17">
    <name type="scientific">Candidatus Nomurabacteria bacterium GW2011_GWB1_44_12</name>
    <dbReference type="NCBI Taxonomy" id="1618748"/>
    <lineage>
        <taxon>Bacteria</taxon>
        <taxon>Candidatus Nomuraibacteriota</taxon>
    </lineage>
</organism>
<comment type="cofactor">
    <cofactor evidence="10 12">
        <name>Zn(2+)</name>
        <dbReference type="ChEBI" id="CHEBI:29105"/>
    </cofactor>
    <text evidence="10 12">Binds 1 zinc ion per subunit.</text>
</comment>
<feature type="domain" description="Peptidase M1 membrane alanine aminopeptidase" evidence="13">
    <location>
        <begin position="232"/>
        <end position="449"/>
    </location>
</feature>
<comment type="similarity">
    <text evidence="2 12">Belongs to the peptidase M1 family.</text>
</comment>
<dbReference type="Gene3D" id="2.60.40.1730">
    <property type="entry name" value="tricorn interacting facor f3 domain"/>
    <property type="match status" value="1"/>
</dbReference>
<evidence type="ECO:0000256" key="6">
    <source>
        <dbReference type="ARBA" id="ARBA00022801"/>
    </source>
</evidence>
<dbReference type="GO" id="GO:0070006">
    <property type="term" value="F:metalloaminopeptidase activity"/>
    <property type="evidence" value="ECO:0007669"/>
    <property type="project" value="TreeGrafter"/>
</dbReference>
<feature type="site" description="Transition state stabilizer" evidence="11">
    <location>
        <position position="390"/>
    </location>
</feature>
<dbReference type="GO" id="GO:0016285">
    <property type="term" value="F:alanyl aminopeptidase activity"/>
    <property type="evidence" value="ECO:0007669"/>
    <property type="project" value="UniProtKB-EC"/>
</dbReference>
<evidence type="ECO:0000259" key="15">
    <source>
        <dbReference type="Pfam" id="PF17900"/>
    </source>
</evidence>
<dbReference type="FunFam" id="1.10.390.10:FF:000001">
    <property type="entry name" value="Aminopeptidase"/>
    <property type="match status" value="1"/>
</dbReference>
<name>A0A837IA46_9BACT</name>
<dbReference type="InterPro" id="IPR027268">
    <property type="entry name" value="Peptidase_M4/M1_CTD_sf"/>
</dbReference>
<dbReference type="InterPro" id="IPR045357">
    <property type="entry name" value="Aminopeptidase_N-like_N"/>
</dbReference>
<proteinExistence type="inferred from homology"/>